<dbReference type="InterPro" id="IPR010917">
    <property type="entry name" value="TonB_rcpt_CS"/>
</dbReference>
<name>A0A366DZD4_9HYPH</name>
<dbReference type="PROSITE" id="PS52016">
    <property type="entry name" value="TONB_DEPENDENT_REC_3"/>
    <property type="match status" value="1"/>
</dbReference>
<dbReference type="GO" id="GO:0009279">
    <property type="term" value="C:cell outer membrane"/>
    <property type="evidence" value="ECO:0007669"/>
    <property type="project" value="UniProtKB-SubCell"/>
</dbReference>
<comment type="subcellular location">
    <subcellularLocation>
        <location evidence="1 12">Cell outer membrane</location>
        <topology evidence="1 12">Multi-pass membrane protein</topology>
    </subcellularLocation>
</comment>
<accession>A0A366DZD4</accession>
<dbReference type="GO" id="GO:0033214">
    <property type="term" value="P:siderophore-iron import into cell"/>
    <property type="evidence" value="ECO:0007669"/>
    <property type="project" value="TreeGrafter"/>
</dbReference>
<keyword evidence="3 12" id="KW-0813">Transport</keyword>
<evidence type="ECO:0000313" key="18">
    <source>
        <dbReference type="Proteomes" id="UP000252893"/>
    </source>
</evidence>
<dbReference type="InterPro" id="IPR012910">
    <property type="entry name" value="Plug_dom"/>
</dbReference>
<evidence type="ECO:0000256" key="8">
    <source>
        <dbReference type="ARBA" id="ARBA00023004"/>
    </source>
</evidence>
<keyword evidence="6 12" id="KW-0812">Transmembrane</keyword>
<proteinExistence type="inferred from homology"/>
<evidence type="ECO:0000256" key="1">
    <source>
        <dbReference type="ARBA" id="ARBA00004571"/>
    </source>
</evidence>
<dbReference type="Pfam" id="PF00593">
    <property type="entry name" value="TonB_dep_Rec_b-barrel"/>
    <property type="match status" value="1"/>
</dbReference>
<evidence type="ECO:0000256" key="14">
    <source>
        <dbReference type="RuleBase" id="RU003357"/>
    </source>
</evidence>
<dbReference type="PROSITE" id="PS01156">
    <property type="entry name" value="TONB_DEPENDENT_REC_2"/>
    <property type="match status" value="1"/>
</dbReference>
<keyword evidence="7 15" id="KW-0732">Signal</keyword>
<keyword evidence="5" id="KW-0410">Iron transport</keyword>
<dbReference type="InterPro" id="IPR037066">
    <property type="entry name" value="Plug_dom_sf"/>
</dbReference>
<dbReference type="InterPro" id="IPR039426">
    <property type="entry name" value="TonB-dep_rcpt-like"/>
</dbReference>
<keyword evidence="10 12" id="KW-0472">Membrane</keyword>
<dbReference type="AlphaFoldDB" id="A0A366DZD4"/>
<comment type="similarity">
    <text evidence="12 14">Belongs to the TonB-dependent receptor family.</text>
</comment>
<evidence type="ECO:0000256" key="9">
    <source>
        <dbReference type="ARBA" id="ARBA00023077"/>
    </source>
</evidence>
<evidence type="ECO:0000256" key="13">
    <source>
        <dbReference type="PROSITE-ProRule" id="PRU10144"/>
    </source>
</evidence>
<organism evidence="17 18">
    <name type="scientific">Pseudochrobactrum asaccharolyticum</name>
    <dbReference type="NCBI Taxonomy" id="354351"/>
    <lineage>
        <taxon>Bacteria</taxon>
        <taxon>Pseudomonadati</taxon>
        <taxon>Pseudomonadota</taxon>
        <taxon>Alphaproteobacteria</taxon>
        <taxon>Hyphomicrobiales</taxon>
        <taxon>Brucellaceae</taxon>
        <taxon>Pseudochrobactrum</taxon>
    </lineage>
</organism>
<feature type="chain" id="PRO_5017025388" description="Heme transporter BhuA" evidence="15">
    <location>
        <begin position="37"/>
        <end position="907"/>
    </location>
</feature>
<dbReference type="Gene3D" id="2.170.130.10">
    <property type="entry name" value="TonB-dependent receptor, plug domain"/>
    <property type="match status" value="1"/>
</dbReference>
<keyword evidence="17" id="KW-0675">Receptor</keyword>
<dbReference type="Pfam" id="PF07660">
    <property type="entry name" value="STN"/>
    <property type="match status" value="1"/>
</dbReference>
<gene>
    <name evidence="17" type="ORF">DFR47_10333</name>
</gene>
<evidence type="ECO:0000256" key="12">
    <source>
        <dbReference type="PROSITE-ProRule" id="PRU01360"/>
    </source>
</evidence>
<reference evidence="17 18" key="1">
    <citation type="submission" date="2018-06" db="EMBL/GenBank/DDBJ databases">
        <title>Genomic Encyclopedia of Type Strains, Phase IV (KMG-IV): sequencing the most valuable type-strain genomes for metagenomic binning, comparative biology and taxonomic classification.</title>
        <authorList>
            <person name="Goeker M."/>
        </authorList>
    </citation>
    <scope>NUCLEOTIDE SEQUENCE [LARGE SCALE GENOMIC DNA]</scope>
    <source>
        <strain evidence="17 18">DSM 25619</strain>
    </source>
</reference>
<dbReference type="RefSeq" id="WP_113944032.1">
    <property type="nucleotide sequence ID" value="NZ_JBHEEG010000008.1"/>
</dbReference>
<feature type="short sequence motif" description="TonB C-terminal box" evidence="13">
    <location>
        <begin position="890"/>
        <end position="907"/>
    </location>
</feature>
<dbReference type="InterPro" id="IPR036942">
    <property type="entry name" value="Beta-barrel_TonB_sf"/>
</dbReference>
<keyword evidence="4 12" id="KW-1134">Transmembrane beta strand</keyword>
<sequence length="907" mass="98735">MARPLHRKRNNTLFITLLCSTALFSQLPFMAGTAQAQTTAAPQSYQFNIPAKSMSVALAEIGAVSGWRIAYAFSLPSTVKSISLSGTMTAEQAIDRLLSGTDIRYRVTGARSIILEKQDISASGGATPAGSIQLNTITIGIGINPANVPFETSGSSVYLSAEQIENVKGTSPGDLFTGIAGVMNGENRNSGSVDVNIRGLQGQGRAPVVVDGSMQETTVYRGYNGAQSRSYIDPDFIGSVSIEKGQSTGLDANGAVGGIVRMDTIGAKDILLPENNIGIRLKGGFNTNSTSAPALGTPGGIRGAGNYGGSPVPDEFGSQQGMDRPAFLTPSGGSGSVAIAGRTDNFEVIGAYARRKNGNYYAGKQGDDAAYPIITDTNNRTSVSYGGLSQYRAGEEVLNTSLDNESWLLKGKYISDNGHALELGYMKYSSTYGEIMPSQIWNTFGSGPYQGYLNDVELDTYTARYNWKPDDNDLIDLKINAYYTDMQLKINSAMNNGTQITPVLWYNATKRKGINADNTSRFETAFGDLSLSYGIGFSREDLGYPDGYTYKPSDNMDLGPGREGHRDEWNAVTSAEWKPTDWLTFSPSIRYSHYKSLDFNPGLTNSPSGLAYTHGDPIRNSDGGWSPMATLTVEPLDGWRIYGKAGSALRSPSAFEALKGFSFADFGDTVNVSPERNKSYEIGTSYLTNGIFLPEDTLRLHGAYFNNNVKNFLTRTGVPKEMFPGFYYEYLTLVNLDYAKMSGIEMTADYDTGKYFGGISWNHYLKTMYCAKDGTLLAKRTQCAEGGLYNSYTLQQVPPKDTVTVHLGARFFDEKLTVGSRIIHVGKRMVEGIGDGSEDTYMGGQLHASKWNPHTIVDLYMNYKHAENLEFNAGIDNLTDRYYMDALNASLMPAPGRTFRFNMTAKF</sequence>
<dbReference type="Pfam" id="PF07715">
    <property type="entry name" value="Plug"/>
    <property type="match status" value="1"/>
</dbReference>
<evidence type="ECO:0000256" key="10">
    <source>
        <dbReference type="ARBA" id="ARBA00023136"/>
    </source>
</evidence>
<dbReference type="InterPro" id="IPR011662">
    <property type="entry name" value="Secretin/TonB_short_N"/>
</dbReference>
<dbReference type="SMART" id="SM00965">
    <property type="entry name" value="STN"/>
    <property type="match status" value="1"/>
</dbReference>
<keyword evidence="11 12" id="KW-0998">Cell outer membrane</keyword>
<comment type="caution">
    <text evidence="17">The sequence shown here is derived from an EMBL/GenBank/DDBJ whole genome shotgun (WGS) entry which is preliminary data.</text>
</comment>
<dbReference type="Proteomes" id="UP000252893">
    <property type="component" value="Unassembled WGS sequence"/>
</dbReference>
<dbReference type="OrthoDB" id="9796221at2"/>
<dbReference type="EMBL" id="QNRH01000003">
    <property type="protein sequence ID" value="RBO95470.1"/>
    <property type="molecule type" value="Genomic_DNA"/>
</dbReference>
<keyword evidence="9 14" id="KW-0798">TonB box</keyword>
<evidence type="ECO:0000256" key="4">
    <source>
        <dbReference type="ARBA" id="ARBA00022452"/>
    </source>
</evidence>
<evidence type="ECO:0000256" key="15">
    <source>
        <dbReference type="SAM" id="SignalP"/>
    </source>
</evidence>
<feature type="domain" description="Secretin/TonB short N-terminal" evidence="16">
    <location>
        <begin position="67"/>
        <end position="118"/>
    </location>
</feature>
<dbReference type="Gene3D" id="3.55.50.30">
    <property type="match status" value="1"/>
</dbReference>
<evidence type="ECO:0000256" key="3">
    <source>
        <dbReference type="ARBA" id="ARBA00022448"/>
    </source>
</evidence>
<evidence type="ECO:0000259" key="16">
    <source>
        <dbReference type="SMART" id="SM00965"/>
    </source>
</evidence>
<dbReference type="Gene3D" id="2.40.170.20">
    <property type="entry name" value="TonB-dependent receptor, beta-barrel domain"/>
    <property type="match status" value="1"/>
</dbReference>
<feature type="signal peptide" evidence="15">
    <location>
        <begin position="1"/>
        <end position="36"/>
    </location>
</feature>
<protein>
    <recommendedName>
        <fullName evidence="2">Heme transporter BhuA</fullName>
    </recommendedName>
</protein>
<evidence type="ECO:0000256" key="5">
    <source>
        <dbReference type="ARBA" id="ARBA00022496"/>
    </source>
</evidence>
<dbReference type="PANTHER" id="PTHR30442:SF0">
    <property type="entry name" value="FE(3+) DICITRATE TRANSPORT PROTEIN FECA"/>
    <property type="match status" value="1"/>
</dbReference>
<evidence type="ECO:0000313" key="17">
    <source>
        <dbReference type="EMBL" id="RBO95470.1"/>
    </source>
</evidence>
<keyword evidence="8" id="KW-0408">Iron</keyword>
<keyword evidence="18" id="KW-1185">Reference proteome</keyword>
<evidence type="ECO:0000256" key="11">
    <source>
        <dbReference type="ARBA" id="ARBA00023237"/>
    </source>
</evidence>
<evidence type="ECO:0000256" key="2">
    <source>
        <dbReference type="ARBA" id="ARBA00021261"/>
    </source>
</evidence>
<dbReference type="InterPro" id="IPR000531">
    <property type="entry name" value="Beta-barrel_TonB"/>
</dbReference>
<dbReference type="SUPFAM" id="SSF56935">
    <property type="entry name" value="Porins"/>
    <property type="match status" value="1"/>
</dbReference>
<evidence type="ECO:0000256" key="7">
    <source>
        <dbReference type="ARBA" id="ARBA00022729"/>
    </source>
</evidence>
<dbReference type="PANTHER" id="PTHR30442">
    <property type="entry name" value="IRON III DICITRATE TRANSPORT PROTEIN FECA"/>
    <property type="match status" value="1"/>
</dbReference>
<keyword evidence="5" id="KW-0406">Ion transport</keyword>
<evidence type="ECO:0000256" key="6">
    <source>
        <dbReference type="ARBA" id="ARBA00022692"/>
    </source>
</evidence>